<dbReference type="EMBL" id="LR797271">
    <property type="protein sequence ID" value="CAB4198019.1"/>
    <property type="molecule type" value="Genomic_DNA"/>
</dbReference>
<accession>A0A6J5RLZ7</accession>
<sequence>MNKRIIYPTHDGGVAIIIPAPEARQTAIVSAAVYETVTLPATKTTDAHEEQKLVVPEVTRLQTDDEFINWIAAKDVPTGVQFKIIDSVDVPTDRMFRAAWEFSA</sequence>
<organism evidence="1">
    <name type="scientific">uncultured Caudovirales phage</name>
    <dbReference type="NCBI Taxonomy" id="2100421"/>
    <lineage>
        <taxon>Viruses</taxon>
        <taxon>Duplodnaviria</taxon>
        <taxon>Heunggongvirae</taxon>
        <taxon>Uroviricota</taxon>
        <taxon>Caudoviricetes</taxon>
        <taxon>Peduoviridae</taxon>
        <taxon>Maltschvirus</taxon>
        <taxon>Maltschvirus maltsch</taxon>
    </lineage>
</organism>
<protein>
    <recommendedName>
        <fullName evidence="2">Phage protein</fullName>
    </recommendedName>
</protein>
<evidence type="ECO:0008006" key="2">
    <source>
        <dbReference type="Google" id="ProtNLM"/>
    </source>
</evidence>
<proteinExistence type="predicted"/>
<evidence type="ECO:0000313" key="1">
    <source>
        <dbReference type="EMBL" id="CAB4198019.1"/>
    </source>
</evidence>
<gene>
    <name evidence="1" type="ORF">UFOVP1309_47</name>
</gene>
<reference evidence="1" key="1">
    <citation type="submission" date="2020-05" db="EMBL/GenBank/DDBJ databases">
        <authorList>
            <person name="Chiriac C."/>
            <person name="Salcher M."/>
            <person name="Ghai R."/>
            <person name="Kavagutti S V."/>
        </authorList>
    </citation>
    <scope>NUCLEOTIDE SEQUENCE</scope>
</reference>
<name>A0A6J5RLZ7_9CAUD</name>